<dbReference type="Proteomes" id="UP000186817">
    <property type="component" value="Unassembled WGS sequence"/>
</dbReference>
<evidence type="ECO:0000313" key="3">
    <source>
        <dbReference type="Proteomes" id="UP000186817"/>
    </source>
</evidence>
<reference evidence="2 3" key="1">
    <citation type="submission" date="2016-02" db="EMBL/GenBank/DDBJ databases">
        <title>Genome analysis of coral dinoflagellate symbionts highlights evolutionary adaptations to a symbiotic lifestyle.</title>
        <authorList>
            <person name="Aranda M."/>
            <person name="Li Y."/>
            <person name="Liew Y.J."/>
            <person name="Baumgarten S."/>
            <person name="Simakov O."/>
            <person name="Wilson M."/>
            <person name="Piel J."/>
            <person name="Ashoor H."/>
            <person name="Bougouffa S."/>
            <person name="Bajic V.B."/>
            <person name="Ryu T."/>
            <person name="Ravasi T."/>
            <person name="Bayer T."/>
            <person name="Micklem G."/>
            <person name="Kim H."/>
            <person name="Bhak J."/>
            <person name="Lajeunesse T.C."/>
            <person name="Voolstra C.R."/>
        </authorList>
    </citation>
    <scope>NUCLEOTIDE SEQUENCE [LARGE SCALE GENOMIC DNA]</scope>
    <source>
        <strain evidence="2 3">CCMP2467</strain>
    </source>
</reference>
<dbReference type="AlphaFoldDB" id="A0A1Q9CNS2"/>
<comment type="caution">
    <text evidence="2">The sequence shown here is derived from an EMBL/GenBank/DDBJ whole genome shotgun (WGS) entry which is preliminary data.</text>
</comment>
<accession>A0A1Q9CNS2</accession>
<feature type="region of interest" description="Disordered" evidence="1">
    <location>
        <begin position="1"/>
        <end position="151"/>
    </location>
</feature>
<evidence type="ECO:0000256" key="1">
    <source>
        <dbReference type="SAM" id="MobiDB-lite"/>
    </source>
</evidence>
<dbReference type="EMBL" id="LSRX01001032">
    <property type="protein sequence ID" value="OLP84579.1"/>
    <property type="molecule type" value="Genomic_DNA"/>
</dbReference>
<feature type="compositionally biased region" description="Polar residues" evidence="1">
    <location>
        <begin position="71"/>
        <end position="84"/>
    </location>
</feature>
<sequence>MGLLSGYGSDESTSSVDKNVAKRRRVVRLDYAKLPMSRPLPLPLAKQAAAATEESPKQEEGDATDPDATSESENQVQESLSSNENSDKEAQETELPPMEEDVLSSAEPSSSLVSLLPRPKKELLDPGEESQIEIDFATAGKPREKPHAAGDANAWVVRAAHVPEITEAQEAPSARLLKHPLLRTLQASPAGPSQADVDHLTSSSAKVLHISADSMKDPDWRLNNLVTGQPGLLRASRVPSEISQYDQERWQSTTMSNPSKTQKRKHHINWLAHEAIEKEQEDLDRAAGGRMFKAQTRSRYGW</sequence>
<gene>
    <name evidence="2" type="ORF">AK812_SmicGene34544</name>
</gene>
<protein>
    <submittedName>
        <fullName evidence="2">Uncharacterized protein</fullName>
    </submittedName>
</protein>
<evidence type="ECO:0000313" key="2">
    <source>
        <dbReference type="EMBL" id="OLP84579.1"/>
    </source>
</evidence>
<feature type="compositionally biased region" description="Polar residues" evidence="1">
    <location>
        <begin position="244"/>
        <end position="260"/>
    </location>
</feature>
<organism evidence="2 3">
    <name type="scientific">Symbiodinium microadriaticum</name>
    <name type="common">Dinoflagellate</name>
    <name type="synonym">Zooxanthella microadriatica</name>
    <dbReference type="NCBI Taxonomy" id="2951"/>
    <lineage>
        <taxon>Eukaryota</taxon>
        <taxon>Sar</taxon>
        <taxon>Alveolata</taxon>
        <taxon>Dinophyceae</taxon>
        <taxon>Suessiales</taxon>
        <taxon>Symbiodiniaceae</taxon>
        <taxon>Symbiodinium</taxon>
    </lineage>
</organism>
<feature type="region of interest" description="Disordered" evidence="1">
    <location>
        <begin position="244"/>
        <end position="264"/>
    </location>
</feature>
<feature type="compositionally biased region" description="Low complexity" evidence="1">
    <location>
        <begin position="103"/>
        <end position="117"/>
    </location>
</feature>
<keyword evidence="3" id="KW-1185">Reference proteome</keyword>
<proteinExistence type="predicted"/>
<dbReference type="OrthoDB" id="206969at2759"/>
<feature type="compositionally biased region" description="Acidic residues" evidence="1">
    <location>
        <begin position="61"/>
        <end position="70"/>
    </location>
</feature>
<dbReference type="OMA" id="QWESTAH"/>
<name>A0A1Q9CNS2_SYMMI</name>